<dbReference type="GO" id="GO:0046464">
    <property type="term" value="P:acylglycerol catabolic process"/>
    <property type="evidence" value="ECO:0007669"/>
    <property type="project" value="TreeGrafter"/>
</dbReference>
<protein>
    <submittedName>
        <fullName evidence="2">Alpha/beta hydrolase</fullName>
    </submittedName>
</protein>
<dbReference type="GO" id="GO:0016020">
    <property type="term" value="C:membrane"/>
    <property type="evidence" value="ECO:0007669"/>
    <property type="project" value="TreeGrafter"/>
</dbReference>
<dbReference type="Pfam" id="PF00561">
    <property type="entry name" value="Abhydrolase_1"/>
    <property type="match status" value="1"/>
</dbReference>
<dbReference type="InterPro" id="IPR029058">
    <property type="entry name" value="AB_hydrolase_fold"/>
</dbReference>
<sequence>MSSATFAERLTSKLMGIERNLAGFATKTAALGNLKMSYYENKTSRDKPTLVLVHGYTADKTMWHRMARLLAKDYHIIAPDMAGHGATPYDSNAKYDIPTQVNWLAALLDHIGVNKAHIIGSSMGGFIAARFALSHPERTLSAVLLDPAGVTAPELSEIAEAYEHGRNLFLPANEDEFYQFLDMAMEKPPYMPKFIRKALARNHLSRVDSYAHIFNDFFDHDFLEDKLGEIKVPVLLIWGRKDKILHVSAVPIWQAGLPNCKTIIWDDLGHIPSYEAPKRTAKAIRAFTDA</sequence>
<evidence type="ECO:0000313" key="2">
    <source>
        <dbReference type="EMBL" id="HHL42054.1"/>
    </source>
</evidence>
<dbReference type="PANTHER" id="PTHR43798">
    <property type="entry name" value="MONOACYLGLYCEROL LIPASE"/>
    <property type="match status" value="1"/>
</dbReference>
<dbReference type="PANTHER" id="PTHR43798:SF5">
    <property type="entry name" value="MONOACYLGLYCEROL LIPASE ABHD6"/>
    <property type="match status" value="1"/>
</dbReference>
<feature type="domain" description="AB hydrolase-1" evidence="1">
    <location>
        <begin position="48"/>
        <end position="277"/>
    </location>
</feature>
<dbReference type="Proteomes" id="UP000885830">
    <property type="component" value="Unassembled WGS sequence"/>
</dbReference>
<dbReference type="InterPro" id="IPR000073">
    <property type="entry name" value="AB_hydrolase_1"/>
</dbReference>
<keyword evidence="2" id="KW-0378">Hydrolase</keyword>
<organism evidence="2">
    <name type="scientific">Hellea balneolensis</name>
    <dbReference type="NCBI Taxonomy" id="287478"/>
    <lineage>
        <taxon>Bacteria</taxon>
        <taxon>Pseudomonadati</taxon>
        <taxon>Pseudomonadota</taxon>
        <taxon>Alphaproteobacteria</taxon>
        <taxon>Maricaulales</taxon>
        <taxon>Robiginitomaculaceae</taxon>
        <taxon>Hellea</taxon>
    </lineage>
</organism>
<dbReference type="EMBL" id="DRMJ01000020">
    <property type="protein sequence ID" value="HHL42054.1"/>
    <property type="molecule type" value="Genomic_DNA"/>
</dbReference>
<dbReference type="AlphaFoldDB" id="A0A7C5LRZ7"/>
<comment type="caution">
    <text evidence="2">The sequence shown here is derived from an EMBL/GenBank/DDBJ whole genome shotgun (WGS) entry which is preliminary data.</text>
</comment>
<reference evidence="2" key="1">
    <citation type="journal article" date="2020" name="mSystems">
        <title>Genome- and Community-Level Interaction Insights into Carbon Utilization and Element Cycling Functions of Hydrothermarchaeota in Hydrothermal Sediment.</title>
        <authorList>
            <person name="Zhou Z."/>
            <person name="Liu Y."/>
            <person name="Xu W."/>
            <person name="Pan J."/>
            <person name="Luo Z.H."/>
            <person name="Li M."/>
        </authorList>
    </citation>
    <scope>NUCLEOTIDE SEQUENCE [LARGE SCALE GENOMIC DNA]</scope>
    <source>
        <strain evidence="2">HyVt-485</strain>
    </source>
</reference>
<dbReference type="InterPro" id="IPR050266">
    <property type="entry name" value="AB_hydrolase_sf"/>
</dbReference>
<gene>
    <name evidence="2" type="ORF">ENJ42_00415</name>
</gene>
<evidence type="ECO:0000259" key="1">
    <source>
        <dbReference type="Pfam" id="PF00561"/>
    </source>
</evidence>
<accession>A0A7C5LRZ7</accession>
<proteinExistence type="predicted"/>
<dbReference type="GO" id="GO:0047372">
    <property type="term" value="F:monoacylglycerol lipase activity"/>
    <property type="evidence" value="ECO:0007669"/>
    <property type="project" value="TreeGrafter"/>
</dbReference>
<dbReference type="SUPFAM" id="SSF53474">
    <property type="entry name" value="alpha/beta-Hydrolases"/>
    <property type="match status" value="1"/>
</dbReference>
<dbReference type="Gene3D" id="3.40.50.1820">
    <property type="entry name" value="alpha/beta hydrolase"/>
    <property type="match status" value="1"/>
</dbReference>
<dbReference type="PRINTS" id="PR00111">
    <property type="entry name" value="ABHYDROLASE"/>
</dbReference>
<name>A0A7C5LRZ7_9PROT</name>